<dbReference type="GO" id="GO:0000270">
    <property type="term" value="P:peptidoglycan metabolic process"/>
    <property type="evidence" value="ECO:0007669"/>
    <property type="project" value="TreeGrafter"/>
</dbReference>
<gene>
    <name evidence="3" type="ORF">MNB_SUP05-10-719</name>
</gene>
<accession>A0A1W1D796</accession>
<evidence type="ECO:0000313" key="3">
    <source>
        <dbReference type="EMBL" id="SFV76317.1"/>
    </source>
</evidence>
<sequence length="251" mass="27968">MDILFLIKKAITFFIEPLGLTLTLFTLGLYFLYKSSHAKAKFFLSFSLFLLLFFSYPPVSNSLIQSLENKYSKYDYSHNNIEYIHVLGSGHHDNPAWPLSSQIGGASLKRTFEGISIFKKINNPRVKLIFTGFAGPGNTTPNAEINAKIARISNINNRNLIVNGKPKDTKEESVFSKSIIGNKPFILVTSASHMPRAMSLFDNIGMNPIAAPTDFKGKNKSFLSAPSIGSLEKSRNAIHELLGIAWAYLMR</sequence>
<dbReference type="GO" id="GO:0005886">
    <property type="term" value="C:plasma membrane"/>
    <property type="evidence" value="ECO:0007669"/>
    <property type="project" value="TreeGrafter"/>
</dbReference>
<organism evidence="3">
    <name type="scientific">hydrothermal vent metagenome</name>
    <dbReference type="NCBI Taxonomy" id="652676"/>
    <lineage>
        <taxon>unclassified sequences</taxon>
        <taxon>metagenomes</taxon>
        <taxon>ecological metagenomes</taxon>
    </lineage>
</organism>
<name>A0A1W1D796_9ZZZZ</name>
<evidence type="ECO:0000256" key="1">
    <source>
        <dbReference type="SAM" id="Phobius"/>
    </source>
</evidence>
<feature type="domain" description="DUF218" evidence="2">
    <location>
        <begin position="83"/>
        <end position="243"/>
    </location>
</feature>
<reference evidence="3" key="1">
    <citation type="submission" date="2016-10" db="EMBL/GenBank/DDBJ databases">
        <authorList>
            <person name="de Groot N.N."/>
        </authorList>
    </citation>
    <scope>NUCLEOTIDE SEQUENCE</scope>
</reference>
<dbReference type="Pfam" id="PF02698">
    <property type="entry name" value="DUF218"/>
    <property type="match status" value="1"/>
</dbReference>
<dbReference type="EMBL" id="FPHQ01000103">
    <property type="protein sequence ID" value="SFV76317.1"/>
    <property type="molecule type" value="Genomic_DNA"/>
</dbReference>
<dbReference type="GO" id="GO:0043164">
    <property type="term" value="P:Gram-negative-bacterium-type cell wall biogenesis"/>
    <property type="evidence" value="ECO:0007669"/>
    <property type="project" value="TreeGrafter"/>
</dbReference>
<dbReference type="InterPro" id="IPR051599">
    <property type="entry name" value="Cell_Envelope_Assoc"/>
</dbReference>
<feature type="transmembrane region" description="Helical" evidence="1">
    <location>
        <begin position="12"/>
        <end position="33"/>
    </location>
</feature>
<feature type="transmembrane region" description="Helical" evidence="1">
    <location>
        <begin position="40"/>
        <end position="59"/>
    </location>
</feature>
<dbReference type="AlphaFoldDB" id="A0A1W1D796"/>
<proteinExistence type="predicted"/>
<keyword evidence="1" id="KW-0472">Membrane</keyword>
<dbReference type="PANTHER" id="PTHR30336">
    <property type="entry name" value="INNER MEMBRANE PROTEIN, PROBABLE PERMEASE"/>
    <property type="match status" value="1"/>
</dbReference>
<protein>
    <submittedName>
        <fullName evidence="3">Membrane Protein Functionally coupled to the MukBEF Chromosome Partitioning Mechanism</fullName>
    </submittedName>
</protein>
<dbReference type="CDD" id="cd06259">
    <property type="entry name" value="YdcF-like"/>
    <property type="match status" value="1"/>
</dbReference>
<keyword evidence="1" id="KW-1133">Transmembrane helix</keyword>
<dbReference type="PANTHER" id="PTHR30336:SF4">
    <property type="entry name" value="ENVELOPE BIOGENESIS FACTOR ELYC"/>
    <property type="match status" value="1"/>
</dbReference>
<evidence type="ECO:0000259" key="2">
    <source>
        <dbReference type="Pfam" id="PF02698"/>
    </source>
</evidence>
<dbReference type="InterPro" id="IPR003848">
    <property type="entry name" value="DUF218"/>
</dbReference>
<keyword evidence="1" id="KW-0812">Transmembrane</keyword>